<feature type="domain" description="Macro" evidence="2">
    <location>
        <begin position="1"/>
        <end position="151"/>
    </location>
</feature>
<evidence type="ECO:0000313" key="3">
    <source>
        <dbReference type="EMBL" id="ADI02711.1"/>
    </source>
</evidence>
<dbReference type="GO" id="GO:0140291">
    <property type="term" value="P:peptidyl-glutamate ADP-deribosylation"/>
    <property type="evidence" value="ECO:0007669"/>
    <property type="project" value="TreeGrafter"/>
</dbReference>
<dbReference type="CDD" id="cd02901">
    <property type="entry name" value="Macro_Poa1p-like"/>
    <property type="match status" value="1"/>
</dbReference>
<dbReference type="eggNOG" id="COG2110">
    <property type="taxonomic scope" value="Bacteria"/>
</dbReference>
<dbReference type="PROSITE" id="PS51154">
    <property type="entry name" value="MACRO"/>
    <property type="match status" value="1"/>
</dbReference>
<dbReference type="SUPFAM" id="SSF52949">
    <property type="entry name" value="Macro domain-like"/>
    <property type="match status" value="1"/>
</dbReference>
<dbReference type="AlphaFoldDB" id="D7CPT3"/>
<dbReference type="EMBL" id="CP002048">
    <property type="protein sequence ID" value="ADI02711.1"/>
    <property type="molecule type" value="Genomic_DNA"/>
</dbReference>
<evidence type="ECO:0000259" key="2">
    <source>
        <dbReference type="PROSITE" id="PS51154"/>
    </source>
</evidence>
<proteinExistence type="predicted"/>
<dbReference type="STRING" id="643648.Slip_1959"/>
<dbReference type="RefSeq" id="WP_013176113.1">
    <property type="nucleotide sequence ID" value="NC_014220.1"/>
</dbReference>
<reference evidence="4" key="1">
    <citation type="journal article" date="2010" name="Stand. Genomic Sci.">
        <title>Complete genome sequence of Syntrophothermus lipocalidus type strain (TGB-C1T).</title>
        <authorList>
            <consortium name="US DOE Joint Genome Institute (JGI-PGF)"/>
            <person name="Djao O."/>
            <person name="Zhang X."/>
            <person name="Lucas S."/>
            <person name="Lapidus A."/>
            <person name="Glavina Del Rio T."/>
            <person name="Nolan M."/>
            <person name="Tice H."/>
            <person name="Cheng J."/>
            <person name="Han C."/>
            <person name="Tapia R."/>
            <person name="Goodwin L."/>
            <person name="Pitluck S."/>
            <person name="Liolios K."/>
            <person name="Ivanova N."/>
            <person name="Mavromatis K."/>
            <person name="Mikhailova N."/>
            <person name="Ovchinnikova G."/>
            <person name="Pati A."/>
            <person name="Brambilla E."/>
            <person name="Chen A."/>
            <person name="Palaniappan K."/>
            <person name="Land M."/>
            <person name="Hauser L."/>
            <person name="Chang Y."/>
            <person name="Jeffries C."/>
            <person name="Rohde M."/>
            <person name="Sikorski J."/>
            <person name="Spring S."/>
            <person name="Goker M."/>
            <person name="Detter J."/>
            <person name="Woyke T."/>
            <person name="Bristow J."/>
            <person name="Eisen J."/>
            <person name="Markowitz V."/>
            <person name="Hugenholtz P."/>
            <person name="Kyrpides N."/>
            <person name="Klenk H."/>
        </authorList>
    </citation>
    <scope>NUCLEOTIDE SEQUENCE [LARGE SCALE GENOMIC DNA]</scope>
    <source>
        <strain evidence="4">DSM 12680 / TGB-C1</strain>
    </source>
</reference>
<dbReference type="InterPro" id="IPR002589">
    <property type="entry name" value="Macro_dom"/>
</dbReference>
<protein>
    <submittedName>
        <fullName evidence="3">Appr-1-p processing domain protein</fullName>
    </submittedName>
</protein>
<dbReference type="HOGENOM" id="CLU_049707_0_0_9"/>
<dbReference type="PANTHER" id="PTHR12521">
    <property type="entry name" value="PROTEIN C6ORF130"/>
    <property type="match status" value="1"/>
</dbReference>
<dbReference type="Proteomes" id="UP000000378">
    <property type="component" value="Chromosome"/>
</dbReference>
<dbReference type="InterPro" id="IPR043472">
    <property type="entry name" value="Macro_dom-like"/>
</dbReference>
<dbReference type="PANTHER" id="PTHR12521:SF0">
    <property type="entry name" value="ADP-RIBOSE GLYCOHYDROLASE OARD1"/>
    <property type="match status" value="1"/>
</dbReference>
<reference evidence="3 4" key="2">
    <citation type="journal article" date="2010" name="Stand. Genomic Sci.">
        <title>Complete genome sequence of Syntrophothermus lipocalidus type strain (TGB-C1).</title>
        <authorList>
            <person name="Djao O.D."/>
            <person name="Zhang X."/>
            <person name="Lucas S."/>
            <person name="Lapidus A."/>
            <person name="Del Rio T.G."/>
            <person name="Nolan M."/>
            <person name="Tice H."/>
            <person name="Cheng J.F."/>
            <person name="Han C."/>
            <person name="Tapia R."/>
            <person name="Goodwin L."/>
            <person name="Pitluck S."/>
            <person name="Liolios K."/>
            <person name="Ivanova N."/>
            <person name="Mavromatis K."/>
            <person name="Mikhailova N."/>
            <person name="Ovchinnikova G."/>
            <person name="Pati A."/>
            <person name="Brambilla E."/>
            <person name="Chen A."/>
            <person name="Palaniappan K."/>
            <person name="Land M."/>
            <person name="Hauser L."/>
            <person name="Chang Y.J."/>
            <person name="Jeffries C.D."/>
            <person name="Rohde M."/>
            <person name="Sikorski J."/>
            <person name="Spring S."/>
            <person name="Goker M."/>
            <person name="Detter J.C."/>
            <person name="Woyke T."/>
            <person name="Bristow J."/>
            <person name="Eisen J.A."/>
            <person name="Markowitz V."/>
            <person name="Hugenholtz P."/>
            <person name="Kyrpides N.C."/>
            <person name="Klenk H.P."/>
        </authorList>
    </citation>
    <scope>NUCLEOTIDE SEQUENCE [LARGE SCALE GENOMIC DNA]</scope>
    <source>
        <strain evidence="4">DSM 12680 / TGB-C1</strain>
    </source>
</reference>
<dbReference type="SMART" id="SM00506">
    <property type="entry name" value="A1pp"/>
    <property type="match status" value="1"/>
</dbReference>
<evidence type="ECO:0000256" key="1">
    <source>
        <dbReference type="ARBA" id="ARBA00035885"/>
    </source>
</evidence>
<gene>
    <name evidence="3" type="ordered locus">Slip_1959</name>
</gene>
<dbReference type="Gene3D" id="3.40.220.10">
    <property type="entry name" value="Leucine Aminopeptidase, subunit E, domain 1"/>
    <property type="match status" value="1"/>
</dbReference>
<dbReference type="OrthoDB" id="9780211at2"/>
<accession>D7CPT3</accession>
<organism evidence="3 4">
    <name type="scientific">Syntrophothermus lipocalidus (strain DSM 12680 / TGB-C1)</name>
    <dbReference type="NCBI Taxonomy" id="643648"/>
    <lineage>
        <taxon>Bacteria</taxon>
        <taxon>Bacillati</taxon>
        <taxon>Bacillota</taxon>
        <taxon>Clostridia</taxon>
        <taxon>Eubacteriales</taxon>
        <taxon>Syntrophomonadaceae</taxon>
        <taxon>Syntrophothermus</taxon>
    </lineage>
</organism>
<dbReference type="Pfam" id="PF01661">
    <property type="entry name" value="Macro"/>
    <property type="match status" value="1"/>
</dbReference>
<keyword evidence="4" id="KW-1185">Reference proteome</keyword>
<comment type="catalytic activity">
    <reaction evidence="1">
        <text>an N-(ADP-alpha-D-ribosyl)-thymidine in DNA + H2O = a thymidine in DNA + ADP-D-ribose</text>
        <dbReference type="Rhea" id="RHEA:71655"/>
        <dbReference type="Rhea" id="RHEA-COMP:13556"/>
        <dbReference type="Rhea" id="RHEA-COMP:18051"/>
        <dbReference type="ChEBI" id="CHEBI:15377"/>
        <dbReference type="ChEBI" id="CHEBI:57967"/>
        <dbReference type="ChEBI" id="CHEBI:137386"/>
        <dbReference type="ChEBI" id="CHEBI:191199"/>
    </reaction>
    <physiologicalReaction direction="left-to-right" evidence="1">
        <dbReference type="Rhea" id="RHEA:71656"/>
    </physiologicalReaction>
</comment>
<dbReference type="eggNOG" id="COG3465">
    <property type="taxonomic scope" value="Bacteria"/>
</dbReference>
<evidence type="ECO:0000313" key="4">
    <source>
        <dbReference type="Proteomes" id="UP000000378"/>
    </source>
</evidence>
<name>D7CPT3_SYNLT</name>
<dbReference type="KEGG" id="slp:Slip_1959"/>
<dbReference type="InterPro" id="IPR050892">
    <property type="entry name" value="ADP-ribose_metab_enzymes"/>
</dbReference>
<sequence>MVKVVVGDIFESQAQTLVNTVNCVGVMGKGIALEFKKRFPEMFADYQARCARNEVRVGYPYLYKSLVPPWVLNFPTKRHWRSLSRVKDITKGLDYLVQHYREWGITSLAVPPLGCGQGGLEWRVMGPILYGALSRMDIPVELYVPAGTPDWQLDADFLGSLSSPTRGRNRSEETMEFNPAWLVLVEILKRLEEEPYHWPIGRVTFQKIVYVSTREGIPTGLQFGRSSYGPFSPGLKALMTRLVNMGLICEKPLGRMIEVRVGPAYKDVRTKYQAQIEQWGGVIDRIVSLFMRMKTNQAEIVATVLYVNSELMERTGEKPTERDVLNEVMLWKQRRRPPLDENEVAVAIRNLAALGWAQVRASMNLRLYGE</sequence>